<dbReference type="KEGG" id="nsp:BMF81_02579"/>
<protein>
    <submittedName>
        <fullName evidence="1">Uncharacterized protein</fullName>
    </submittedName>
</protein>
<name>A0A2S0Q8K0_NODSP</name>
<accession>A0A2S0Q8K0</accession>
<dbReference type="AlphaFoldDB" id="A0A2S0Q8K0"/>
<sequence length="53" mass="6222">MGEKVRLYIKVAKEYELNKVLEIFKPLSASERGWGEVIKLTLSIYSVQYLLKF</sequence>
<evidence type="ECO:0000313" key="1">
    <source>
        <dbReference type="EMBL" id="AVZ30701.1"/>
    </source>
</evidence>
<proteinExistence type="predicted"/>
<evidence type="ECO:0000313" key="2">
    <source>
        <dbReference type="Proteomes" id="UP000244056"/>
    </source>
</evidence>
<gene>
    <name evidence="1" type="ORF">BMF81_02579</name>
</gene>
<reference evidence="1 2" key="1">
    <citation type="submission" date="2017-03" db="EMBL/GenBank/DDBJ databases">
        <title>Comparative genomics of the toxic Baltic Sea cyanobacteria Nodularia spumigena UHCC 0039 and its response on varying salinity.</title>
        <authorList>
            <person name="Teikari J.E."/>
        </authorList>
    </citation>
    <scope>NUCLEOTIDE SEQUENCE [LARGE SCALE GENOMIC DNA]</scope>
    <source>
        <strain evidence="1 2">UHCC 0039</strain>
    </source>
</reference>
<dbReference type="Proteomes" id="UP000244056">
    <property type="component" value="Chromosome"/>
</dbReference>
<organism evidence="1 2">
    <name type="scientific">Nodularia spumigena UHCC 0039</name>
    <dbReference type="NCBI Taxonomy" id="1914872"/>
    <lineage>
        <taxon>Bacteria</taxon>
        <taxon>Bacillati</taxon>
        <taxon>Cyanobacteriota</taxon>
        <taxon>Cyanophyceae</taxon>
        <taxon>Nostocales</taxon>
        <taxon>Nodulariaceae</taxon>
        <taxon>Nodularia</taxon>
    </lineage>
</organism>
<dbReference type="EMBL" id="CP020114">
    <property type="protein sequence ID" value="AVZ30701.1"/>
    <property type="molecule type" value="Genomic_DNA"/>
</dbReference>